<comment type="caution">
    <text evidence="1">The sequence shown here is derived from an EMBL/GenBank/DDBJ whole genome shotgun (WGS) entry which is preliminary data.</text>
</comment>
<evidence type="ECO:0008006" key="3">
    <source>
        <dbReference type="Google" id="ProtNLM"/>
    </source>
</evidence>
<dbReference type="AlphaFoldDB" id="A0A4R3HTK3"/>
<gene>
    <name evidence="1" type="ORF">EDC30_107145</name>
</gene>
<keyword evidence="2" id="KW-1185">Reference proteome</keyword>
<accession>A0A4R3HTK3</accession>
<dbReference type="RefSeq" id="WP_243656760.1">
    <property type="nucleotide sequence ID" value="NZ_SLZQ01000007.1"/>
</dbReference>
<organism evidence="1 2">
    <name type="scientific">Paucimonas lemoignei</name>
    <name type="common">Pseudomonas lemoignei</name>
    <dbReference type="NCBI Taxonomy" id="29443"/>
    <lineage>
        <taxon>Bacteria</taxon>
        <taxon>Pseudomonadati</taxon>
        <taxon>Pseudomonadota</taxon>
        <taxon>Betaproteobacteria</taxon>
        <taxon>Burkholderiales</taxon>
        <taxon>Burkholderiaceae</taxon>
        <taxon>Paucimonas</taxon>
    </lineage>
</organism>
<sequence>MNDMSRAPIPKDIVRFILLGIPSVPYLEAMLLLRSERERAWDARQAAERLYLAESAAQSLLDELSSKGIVEAFDQPKRLYRYHPSASELAQTIDLLAKVYSENLIEVTNLIHSKTNKKAQQFADAFLWKKES</sequence>
<name>A0A4R3HTK3_PAULE</name>
<dbReference type="Proteomes" id="UP000295382">
    <property type="component" value="Unassembled WGS sequence"/>
</dbReference>
<reference evidence="1 2" key="1">
    <citation type="submission" date="2019-03" db="EMBL/GenBank/DDBJ databases">
        <title>Genomic Encyclopedia of Type Strains, Phase IV (KMG-IV): sequencing the most valuable type-strain genomes for metagenomic binning, comparative biology and taxonomic classification.</title>
        <authorList>
            <person name="Goeker M."/>
        </authorList>
    </citation>
    <scope>NUCLEOTIDE SEQUENCE [LARGE SCALE GENOMIC DNA]</scope>
    <source>
        <strain evidence="1 2">DSM 7445</strain>
    </source>
</reference>
<evidence type="ECO:0000313" key="1">
    <source>
        <dbReference type="EMBL" id="TCS36328.1"/>
    </source>
</evidence>
<dbReference type="EMBL" id="SLZQ01000007">
    <property type="protein sequence ID" value="TCS36328.1"/>
    <property type="molecule type" value="Genomic_DNA"/>
</dbReference>
<protein>
    <recommendedName>
        <fullName evidence="3">Transcriptional regulator</fullName>
    </recommendedName>
</protein>
<proteinExistence type="predicted"/>
<evidence type="ECO:0000313" key="2">
    <source>
        <dbReference type="Proteomes" id="UP000295382"/>
    </source>
</evidence>